<feature type="compositionally biased region" description="Low complexity" evidence="1">
    <location>
        <begin position="1574"/>
        <end position="1586"/>
    </location>
</feature>
<feature type="compositionally biased region" description="Low complexity" evidence="1">
    <location>
        <begin position="1469"/>
        <end position="1480"/>
    </location>
</feature>
<feature type="region of interest" description="Disordered" evidence="1">
    <location>
        <begin position="466"/>
        <end position="546"/>
    </location>
</feature>
<feature type="transmembrane region" description="Helical" evidence="2">
    <location>
        <begin position="97"/>
        <end position="121"/>
    </location>
</feature>
<feature type="region of interest" description="Disordered" evidence="1">
    <location>
        <begin position="971"/>
        <end position="995"/>
    </location>
</feature>
<feature type="region of interest" description="Disordered" evidence="1">
    <location>
        <begin position="862"/>
        <end position="887"/>
    </location>
</feature>
<evidence type="ECO:0000256" key="1">
    <source>
        <dbReference type="SAM" id="MobiDB-lite"/>
    </source>
</evidence>
<feature type="region of interest" description="Disordered" evidence="1">
    <location>
        <begin position="271"/>
        <end position="332"/>
    </location>
</feature>
<feature type="non-terminal residue" evidence="3">
    <location>
        <position position="1586"/>
    </location>
</feature>
<feature type="compositionally biased region" description="Polar residues" evidence="1">
    <location>
        <begin position="1452"/>
        <end position="1463"/>
    </location>
</feature>
<name>A0A0H2RHG7_9AGAM</name>
<evidence type="ECO:0000313" key="4">
    <source>
        <dbReference type="Proteomes" id="UP000053477"/>
    </source>
</evidence>
<feature type="compositionally biased region" description="Polar residues" evidence="1">
    <location>
        <begin position="217"/>
        <end position="244"/>
    </location>
</feature>
<feature type="region of interest" description="Disordered" evidence="1">
    <location>
        <begin position="647"/>
        <end position="672"/>
    </location>
</feature>
<proteinExistence type="predicted"/>
<feature type="compositionally biased region" description="Pro residues" evidence="1">
    <location>
        <begin position="1483"/>
        <end position="1495"/>
    </location>
</feature>
<evidence type="ECO:0000256" key="2">
    <source>
        <dbReference type="SAM" id="Phobius"/>
    </source>
</evidence>
<feature type="compositionally biased region" description="Low complexity" evidence="1">
    <location>
        <begin position="295"/>
        <end position="306"/>
    </location>
</feature>
<sequence length="1586" mass="166721">MPGHNLHLISPYGLTLIYVSAFLLFLVASIARPSHFFYLFSIQTSDASYKFGPWGYCKVLSSYATCSNSLGWTFKQIPELVAAANTIQSSLSGAQKVLHAFATIILCSAFLIFYTASVIPLGQYRSNGMLHKLILPATSVVAVLAAWIVTCLDEYINAKVKSSIQKQANMTFEAGQMIYLLFAVDIVLTTSIAIWIYDFKKSKSLLLQTSDSKTRESQNAAASHVSNQSELSNIPNNGQITTSQGAGGLQYQHQQFNGNGFPPNMAEVQNAQATAGAGQQGQSNGLPLSTVPTAFNSSNQQQQFQSAEEPVIDQMHSQQEDPDSNVFTPLQTSKAYGNPNLGQQSILAGEPFHPPSSSSHLHQEYTPIQNPNPNSFIPTQSSVPSENPDLPSAPIQNGTPLGNAAQHHLDHSMVDDLGSIPTGNPLRDEAHHNQEVTSMPGMPQSVLNYPEQQSQGLSLTSLLRSPLTGSSVTNPAQDHSFNADEHPFGHAISQDIPVHHPQENSGGSSLSFVQSNSGNPFQSVQQEQQFQTVPTGSAQVSPNSELETPLHQHQANLGEVSYGASPSSMHSYGIAQHPQENAEGLPPSSGHYGSHLGDFAQSQQQYADSPVSGTTVIPVEEPIQQHQDSQNSNAYGPGLPIHYPVQQQQQQHLETLTEEATEHDPSHIQSDHHVLEQQGDLYGAQVVPTSSAIPIANGQQYHGSLEDASAGQGLPGVPLQEHMQVRQENTGEDTIGQSVPAMMSSDLSLHPHEISYGAGPGVSGIPSGSSSQQQQNENNVFPYVPAVPGTPLEALSQRQENISGIGAAASGTSFVPAQQHQGSSNALSTVFGGSETHHQNDVNNESLVHGPVAPLTGFENQEYPYMFGEPPEHPVQQTQQNGSSASIQEFQRSPNAFGELSADHEQQHMENIGNIPLDSGLANTSLASSGQEYQEGPNSLGVPLGNPVQESVSNLPFNSVEYQQIPGAQGMSLGNSVGSSSPGSGLPCSPLAGPGTEYESLGTHFVPVENLAQQHQVNAGVPLLGFGQSGAPLPVSNANALGMLPGDPAQESAANPPFDNMQQQQIPGTQNMSLGNNVGNIPPGSGLSGSPPVGFGQEHESPRAHFAPLEDPAQHQVNTGAPPLGFGQSGLPITGSTLQQQAILNSLGEPLSNPEQESVVNLPFDNMQHQQIPGEQGIPVGNNVANATPGPGLPGSPFIGFGHENQSPEAHFVPVEDHAQQHQVNAGDPLLGFDQSGVPLTGSGQEHQANPNPLGVLLGNPIQESAVRPPLGNMQHQQIPGEQGIPIGNNVANATSGPGLPGSPFIGFGHENQSPEAHSVSLPLEDPAQQHQVNVGDPPLGFGPSGAPLPVSNPAQESVANSPFDMQHQQIPGEQGIPVGNNVGNATPSPSFIGFGHEYESPEAHSAPLENPALQHQVNAGAPPCPAPSGMAVTDPALQHQGIPGELGISQDMPQSGSPQEQNLGGMLPSSMPPSMMQQQETPPGPIPPNIPSDGPPQEQDLGGMLPSSMPPSMLQQQETPPGPMPPSIPSGGPPQEQNLGGIPPGPIPPNIPSNGLPQEQNLGGIPPGPMPPSILSGGPPQEQNL</sequence>
<keyword evidence="2" id="KW-0472">Membrane</keyword>
<feature type="compositionally biased region" description="Pro residues" evidence="1">
    <location>
        <begin position="1521"/>
        <end position="1533"/>
    </location>
</feature>
<evidence type="ECO:0000313" key="3">
    <source>
        <dbReference type="EMBL" id="KLO04321.1"/>
    </source>
</evidence>
<dbReference type="Proteomes" id="UP000053477">
    <property type="component" value="Unassembled WGS sequence"/>
</dbReference>
<keyword evidence="2" id="KW-0812">Transmembrane</keyword>
<feature type="region of interest" description="Disordered" evidence="1">
    <location>
        <begin position="1113"/>
        <end position="1133"/>
    </location>
</feature>
<gene>
    <name evidence="3" type="ORF">SCHPADRAFT_1003332</name>
</gene>
<reference evidence="3 4" key="1">
    <citation type="submission" date="2015-04" db="EMBL/GenBank/DDBJ databases">
        <title>Complete genome sequence of Schizopora paradoxa KUC8140, a cosmopolitan wood degrader in East Asia.</title>
        <authorList>
            <consortium name="DOE Joint Genome Institute"/>
            <person name="Min B."/>
            <person name="Park H."/>
            <person name="Jang Y."/>
            <person name="Kim J.-J."/>
            <person name="Kim K.H."/>
            <person name="Pangilinan J."/>
            <person name="Lipzen A."/>
            <person name="Riley R."/>
            <person name="Grigoriev I.V."/>
            <person name="Spatafora J.W."/>
            <person name="Choi I.-G."/>
        </authorList>
    </citation>
    <scope>NUCLEOTIDE SEQUENCE [LARGE SCALE GENOMIC DNA]</scope>
    <source>
        <strain evidence="3 4">KUC8140</strain>
    </source>
</reference>
<feature type="compositionally biased region" description="Basic and acidic residues" evidence="1">
    <location>
        <begin position="660"/>
        <end position="672"/>
    </location>
</feature>
<feature type="compositionally biased region" description="Polar residues" evidence="1">
    <location>
        <begin position="921"/>
        <end position="932"/>
    </location>
</feature>
<dbReference type="EMBL" id="KQ086594">
    <property type="protein sequence ID" value="KLO04321.1"/>
    <property type="molecule type" value="Genomic_DNA"/>
</dbReference>
<feature type="transmembrane region" description="Helical" evidence="2">
    <location>
        <begin position="12"/>
        <end position="31"/>
    </location>
</feature>
<feature type="region of interest" description="Disordered" evidence="1">
    <location>
        <begin position="217"/>
        <end position="245"/>
    </location>
</feature>
<feature type="compositionally biased region" description="Polar residues" evidence="1">
    <location>
        <begin position="875"/>
        <end position="887"/>
    </location>
</feature>
<organism evidence="3 4">
    <name type="scientific">Schizopora paradoxa</name>
    <dbReference type="NCBI Taxonomy" id="27342"/>
    <lineage>
        <taxon>Eukaryota</taxon>
        <taxon>Fungi</taxon>
        <taxon>Dikarya</taxon>
        <taxon>Basidiomycota</taxon>
        <taxon>Agaricomycotina</taxon>
        <taxon>Agaricomycetes</taxon>
        <taxon>Hymenochaetales</taxon>
        <taxon>Schizoporaceae</taxon>
        <taxon>Schizopora</taxon>
    </lineage>
</organism>
<feature type="compositionally biased region" description="Polar residues" evidence="1">
    <location>
        <begin position="536"/>
        <end position="546"/>
    </location>
</feature>
<feature type="compositionally biased region" description="Polar residues" evidence="1">
    <location>
        <begin position="366"/>
        <end position="385"/>
    </location>
</feature>
<feature type="compositionally biased region" description="Low complexity" evidence="1">
    <location>
        <begin position="520"/>
        <end position="535"/>
    </location>
</feature>
<feature type="region of interest" description="Disordered" evidence="1">
    <location>
        <begin position="1416"/>
        <end position="1586"/>
    </location>
</feature>
<protein>
    <submittedName>
        <fullName evidence="3">Uncharacterized protein</fullName>
    </submittedName>
</protein>
<keyword evidence="4" id="KW-1185">Reference proteome</keyword>
<feature type="transmembrane region" description="Helical" evidence="2">
    <location>
        <begin position="133"/>
        <end position="156"/>
    </location>
</feature>
<feature type="compositionally biased region" description="Polar residues" evidence="1">
    <location>
        <begin position="503"/>
        <end position="519"/>
    </location>
</feature>
<feature type="compositionally biased region" description="Low complexity" evidence="1">
    <location>
        <begin position="271"/>
        <end position="285"/>
    </location>
</feature>
<feature type="transmembrane region" description="Helical" evidence="2">
    <location>
        <begin position="177"/>
        <end position="197"/>
    </location>
</feature>
<accession>A0A0H2RHG7</accession>
<dbReference type="InParanoid" id="A0A0H2RHG7"/>
<keyword evidence="2" id="KW-1133">Transmembrane helix</keyword>
<feature type="region of interest" description="Disordered" evidence="1">
    <location>
        <begin position="353"/>
        <end position="391"/>
    </location>
</feature>
<feature type="region of interest" description="Disordered" evidence="1">
    <location>
        <begin position="914"/>
        <end position="947"/>
    </location>
</feature>